<organism evidence="1 2">
    <name type="scientific">Corchorus olitorius</name>
    <dbReference type="NCBI Taxonomy" id="93759"/>
    <lineage>
        <taxon>Eukaryota</taxon>
        <taxon>Viridiplantae</taxon>
        <taxon>Streptophyta</taxon>
        <taxon>Embryophyta</taxon>
        <taxon>Tracheophyta</taxon>
        <taxon>Spermatophyta</taxon>
        <taxon>Magnoliopsida</taxon>
        <taxon>eudicotyledons</taxon>
        <taxon>Gunneridae</taxon>
        <taxon>Pentapetalae</taxon>
        <taxon>rosids</taxon>
        <taxon>malvids</taxon>
        <taxon>Malvales</taxon>
        <taxon>Malvaceae</taxon>
        <taxon>Grewioideae</taxon>
        <taxon>Apeibeae</taxon>
        <taxon>Corchorus</taxon>
    </lineage>
</organism>
<comment type="caution">
    <text evidence="1">The sequence shown here is derived from an EMBL/GenBank/DDBJ whole genome shotgun (WGS) entry which is preliminary data.</text>
</comment>
<keyword evidence="2" id="KW-1185">Reference proteome</keyword>
<name>A0A1R3K869_9ROSI</name>
<sequence length="287" mass="30729">MFTLVGVQGQMEAIRGVVLEACSPLIMELERLGVVFMEVGVDRCLQNRSQDHGQTVMAKRGEEAVYPKLKQHIGGNRNYGRGRESVEESSGGSPLVAEANRWVNNLTYSVSTPQFWAGTSGLVVGQDIPGIGLAILGSGHGNIGSSTTGIRDQAVASPNAEGNKLTHQVSKNVTAYSTDDSYDPSSPFVFGAGSKRSTGLSVHQVDTYGGNFKRSREAEMETEAHENARLKLNWCKTRHIAALQSGGITLQAESIPVISGESVSQPQHVPLADQQPNEDVELVAVVD</sequence>
<dbReference type="Proteomes" id="UP000187203">
    <property type="component" value="Unassembled WGS sequence"/>
</dbReference>
<dbReference type="EMBL" id="AWUE01014538">
    <property type="protein sequence ID" value="OMP03208.1"/>
    <property type="molecule type" value="Genomic_DNA"/>
</dbReference>
<gene>
    <name evidence="1" type="ORF">COLO4_10578</name>
</gene>
<evidence type="ECO:0000313" key="2">
    <source>
        <dbReference type="Proteomes" id="UP000187203"/>
    </source>
</evidence>
<evidence type="ECO:0000313" key="1">
    <source>
        <dbReference type="EMBL" id="OMP03208.1"/>
    </source>
</evidence>
<proteinExistence type="predicted"/>
<reference evidence="2" key="1">
    <citation type="submission" date="2013-09" db="EMBL/GenBank/DDBJ databases">
        <title>Corchorus olitorius genome sequencing.</title>
        <authorList>
            <person name="Alam M."/>
            <person name="Haque M.S."/>
            <person name="Islam M.S."/>
            <person name="Emdad E.M."/>
            <person name="Islam M.M."/>
            <person name="Ahmed B."/>
            <person name="Halim A."/>
            <person name="Hossen Q.M.M."/>
            <person name="Hossain M.Z."/>
            <person name="Ahmed R."/>
            <person name="Khan M.M."/>
            <person name="Islam R."/>
            <person name="Rashid M.M."/>
            <person name="Khan S.A."/>
            <person name="Rahman M.S."/>
            <person name="Alam M."/>
            <person name="Yahiya A.S."/>
            <person name="Khan M.S."/>
            <person name="Azam M.S."/>
            <person name="Haque T."/>
            <person name="Lashkar M.Z.H."/>
            <person name="Akhand A.I."/>
            <person name="Morshed G."/>
            <person name="Roy S."/>
            <person name="Uddin K.S."/>
            <person name="Rabeya T."/>
            <person name="Hossain A.S."/>
            <person name="Chowdhury A."/>
            <person name="Snigdha A.R."/>
            <person name="Mortoza M.S."/>
            <person name="Matin S.A."/>
            <person name="Hoque S.M.E."/>
            <person name="Islam M.K."/>
            <person name="Roy D.K."/>
            <person name="Haider R."/>
            <person name="Moosa M.M."/>
            <person name="Elias S.M."/>
            <person name="Hasan A.M."/>
            <person name="Jahan S."/>
            <person name="Shafiuddin M."/>
            <person name="Mahmood N."/>
            <person name="Shommy N.S."/>
        </authorList>
    </citation>
    <scope>NUCLEOTIDE SEQUENCE [LARGE SCALE GENOMIC DNA]</scope>
    <source>
        <strain evidence="2">cv. O-4</strain>
    </source>
</reference>
<protein>
    <submittedName>
        <fullName evidence="1">Uncharacterized protein</fullName>
    </submittedName>
</protein>
<accession>A0A1R3K869</accession>
<dbReference type="AlphaFoldDB" id="A0A1R3K869"/>